<accession>A0A1G2F420</accession>
<reference evidence="6 7" key="1">
    <citation type="journal article" date="2016" name="Nat. Commun.">
        <title>Thousands of microbial genomes shed light on interconnected biogeochemical processes in an aquifer system.</title>
        <authorList>
            <person name="Anantharaman K."/>
            <person name="Brown C.T."/>
            <person name="Hug L.A."/>
            <person name="Sharon I."/>
            <person name="Castelle C.J."/>
            <person name="Probst A.J."/>
            <person name="Thomas B.C."/>
            <person name="Singh A."/>
            <person name="Wilkins M.J."/>
            <person name="Karaoz U."/>
            <person name="Brodie E.L."/>
            <person name="Williams K.H."/>
            <person name="Hubbard S.S."/>
            <person name="Banfield J.F."/>
        </authorList>
    </citation>
    <scope>NUCLEOTIDE SEQUENCE [LARGE SCALE GENOMIC DNA]</scope>
</reference>
<dbReference type="GO" id="GO:0022627">
    <property type="term" value="C:cytosolic small ribosomal subunit"/>
    <property type="evidence" value="ECO:0007669"/>
    <property type="project" value="TreeGrafter"/>
</dbReference>
<evidence type="ECO:0000256" key="5">
    <source>
        <dbReference type="HAMAP-Rule" id="MF_00291"/>
    </source>
</evidence>
<dbReference type="InterPro" id="IPR023591">
    <property type="entry name" value="Ribosomal_uS2_flav_dom_sf"/>
</dbReference>
<dbReference type="CDD" id="cd01425">
    <property type="entry name" value="RPS2"/>
    <property type="match status" value="1"/>
</dbReference>
<dbReference type="SUPFAM" id="SSF52313">
    <property type="entry name" value="Ribosomal protein S2"/>
    <property type="match status" value="1"/>
</dbReference>
<evidence type="ECO:0000256" key="3">
    <source>
        <dbReference type="ARBA" id="ARBA00023274"/>
    </source>
</evidence>
<organism evidence="6 7">
    <name type="scientific">Candidatus Portnoybacteria bacterium RBG_13_40_8</name>
    <dbReference type="NCBI Taxonomy" id="1801990"/>
    <lineage>
        <taxon>Bacteria</taxon>
        <taxon>Candidatus Portnoyibacteriota</taxon>
    </lineage>
</organism>
<keyword evidence="3 5" id="KW-0687">Ribonucleoprotein</keyword>
<dbReference type="PANTHER" id="PTHR12534">
    <property type="entry name" value="30S RIBOSOMAL PROTEIN S2 PROKARYOTIC AND ORGANELLAR"/>
    <property type="match status" value="1"/>
</dbReference>
<dbReference type="Proteomes" id="UP000177810">
    <property type="component" value="Unassembled WGS sequence"/>
</dbReference>
<dbReference type="InterPro" id="IPR001865">
    <property type="entry name" value="Ribosomal_uS2"/>
</dbReference>
<sequence length="231" mass="26936">MSETKKKSIVSEELAQKMFEAGIHFGHKKSNWNPKMTPYIFGLKNNIYIIDLEKTMEELEKAINFIKETKENNGKILFVENRTQSQFLVEEIAKKCNMPYVTSRWIGGLMTNFKTIRKRVEHFLDLEKKKAEGELKKYTKKEQQKFDKEIEKLKKRFDGIRNLDKLPNALFITSIKSQMTPVREAKKKNIPVIGLVDTDSDPTIIDYPIPSNDESISALKFMLEQIEEALK</sequence>
<evidence type="ECO:0000313" key="6">
    <source>
        <dbReference type="EMBL" id="OGZ32826.1"/>
    </source>
</evidence>
<dbReference type="GO" id="GO:0003735">
    <property type="term" value="F:structural constituent of ribosome"/>
    <property type="evidence" value="ECO:0007669"/>
    <property type="project" value="InterPro"/>
</dbReference>
<dbReference type="Pfam" id="PF00318">
    <property type="entry name" value="Ribosomal_S2"/>
    <property type="match status" value="1"/>
</dbReference>
<evidence type="ECO:0000313" key="7">
    <source>
        <dbReference type="Proteomes" id="UP000177810"/>
    </source>
</evidence>
<dbReference type="EMBL" id="MHMT01000013">
    <property type="protein sequence ID" value="OGZ32826.1"/>
    <property type="molecule type" value="Genomic_DNA"/>
</dbReference>
<dbReference type="GO" id="GO:0006412">
    <property type="term" value="P:translation"/>
    <property type="evidence" value="ECO:0007669"/>
    <property type="project" value="UniProtKB-UniRule"/>
</dbReference>
<dbReference type="PRINTS" id="PR00395">
    <property type="entry name" value="RIBOSOMALS2"/>
</dbReference>
<evidence type="ECO:0000256" key="4">
    <source>
        <dbReference type="ARBA" id="ARBA00035256"/>
    </source>
</evidence>
<gene>
    <name evidence="5" type="primary">rpsB</name>
    <name evidence="6" type="ORF">A2V69_03315</name>
</gene>
<name>A0A1G2F420_9BACT</name>
<comment type="caution">
    <text evidence="6">The sequence shown here is derived from an EMBL/GenBank/DDBJ whole genome shotgun (WGS) entry which is preliminary data.</text>
</comment>
<dbReference type="STRING" id="1801990.A2V69_03315"/>
<dbReference type="AlphaFoldDB" id="A0A1G2F420"/>
<dbReference type="PANTHER" id="PTHR12534:SF0">
    <property type="entry name" value="SMALL RIBOSOMAL SUBUNIT PROTEIN US2M"/>
    <property type="match status" value="1"/>
</dbReference>
<comment type="similarity">
    <text evidence="1 5">Belongs to the universal ribosomal protein uS2 family.</text>
</comment>
<proteinExistence type="inferred from homology"/>
<dbReference type="NCBIfam" id="TIGR01011">
    <property type="entry name" value="rpsB_bact"/>
    <property type="match status" value="1"/>
</dbReference>
<keyword evidence="2 5" id="KW-0689">Ribosomal protein</keyword>
<protein>
    <recommendedName>
        <fullName evidence="4 5">Small ribosomal subunit protein uS2</fullName>
    </recommendedName>
</protein>
<evidence type="ECO:0000256" key="1">
    <source>
        <dbReference type="ARBA" id="ARBA00006242"/>
    </source>
</evidence>
<dbReference type="InterPro" id="IPR005706">
    <property type="entry name" value="Ribosomal_uS2_bac/mit/plastid"/>
</dbReference>
<evidence type="ECO:0000256" key="2">
    <source>
        <dbReference type="ARBA" id="ARBA00022980"/>
    </source>
</evidence>
<dbReference type="HAMAP" id="MF_00291_B">
    <property type="entry name" value="Ribosomal_uS2_B"/>
    <property type="match status" value="1"/>
</dbReference>
<dbReference type="Gene3D" id="1.10.287.610">
    <property type="entry name" value="Helix hairpin bin"/>
    <property type="match status" value="1"/>
</dbReference>
<dbReference type="Gene3D" id="3.40.50.10490">
    <property type="entry name" value="Glucose-6-phosphate isomerase like protein, domain 1"/>
    <property type="match status" value="1"/>
</dbReference>